<reference evidence="1 2" key="1">
    <citation type="submission" date="2014-05" db="EMBL/GenBank/DDBJ databases">
        <title>Draft genome sequence of Amycolatopsis rifamycinica DSM 46095.</title>
        <authorList>
            <person name="Lal R."/>
            <person name="Saxena A."/>
            <person name="Kumari R."/>
            <person name="Mukherjee U."/>
            <person name="Singh P."/>
            <person name="Sangwan N."/>
            <person name="Mahato N.K."/>
        </authorList>
    </citation>
    <scope>NUCLEOTIDE SEQUENCE [LARGE SCALE GENOMIC DNA]</scope>
    <source>
        <strain evidence="1 2">DSM 46095</strain>
    </source>
</reference>
<name>A0A066TW95_9PSEU</name>
<comment type="caution">
    <text evidence="1">The sequence shown here is derived from an EMBL/GenBank/DDBJ whole genome shotgun (WGS) entry which is preliminary data.</text>
</comment>
<dbReference type="EMBL" id="JMQI01000083">
    <property type="protein sequence ID" value="KDN16139.1"/>
    <property type="molecule type" value="Genomic_DNA"/>
</dbReference>
<evidence type="ECO:0000313" key="1">
    <source>
        <dbReference type="EMBL" id="KDN16139.1"/>
    </source>
</evidence>
<dbReference type="RefSeq" id="WP_043789185.1">
    <property type="nucleotide sequence ID" value="NZ_JMQI01000083.1"/>
</dbReference>
<sequence>MSPEEKFEDLVDEFTGRPGVTPPGTTGGFGRTALRAHGRIFAMFVRGQLVLKLPRSRVDELVEGGHGVRFDANKGTPMKEWLALDAGSPQPWAALAEEALGFAGRR</sequence>
<accession>A0A066TW95</accession>
<evidence type="ECO:0008006" key="3">
    <source>
        <dbReference type="Google" id="ProtNLM"/>
    </source>
</evidence>
<evidence type="ECO:0000313" key="2">
    <source>
        <dbReference type="Proteomes" id="UP000027345"/>
    </source>
</evidence>
<protein>
    <recommendedName>
        <fullName evidence="3">TfoX N-terminal domain-containing protein</fullName>
    </recommendedName>
</protein>
<dbReference type="Proteomes" id="UP000027345">
    <property type="component" value="Unassembled WGS sequence"/>
</dbReference>
<organism evidence="1 2">
    <name type="scientific">Amycolatopsis rifamycinica</name>
    <dbReference type="NCBI Taxonomy" id="287986"/>
    <lineage>
        <taxon>Bacteria</taxon>
        <taxon>Bacillati</taxon>
        <taxon>Actinomycetota</taxon>
        <taxon>Actinomycetes</taxon>
        <taxon>Pseudonocardiales</taxon>
        <taxon>Pseudonocardiaceae</taxon>
        <taxon>Amycolatopsis</taxon>
    </lineage>
</organism>
<dbReference type="STRING" id="287986.DV20_42015"/>
<gene>
    <name evidence="1" type="ORF">DV20_42015</name>
</gene>
<keyword evidence="2" id="KW-1185">Reference proteome</keyword>
<dbReference type="AlphaFoldDB" id="A0A066TW95"/>
<proteinExistence type="predicted"/>
<dbReference type="eggNOG" id="ENOG5033FGB">
    <property type="taxonomic scope" value="Bacteria"/>
</dbReference>
<dbReference type="SUPFAM" id="SSF159894">
    <property type="entry name" value="YgaC/TfoX-N like"/>
    <property type="match status" value="1"/>
</dbReference>